<dbReference type="AlphaFoldDB" id="A0A5C6FTG6"/>
<dbReference type="PANTHER" id="PTHR44103:SF1">
    <property type="entry name" value="PROPROTEIN CONVERTASE P"/>
    <property type="match status" value="1"/>
</dbReference>
<keyword evidence="1" id="KW-0732">Signal</keyword>
<proteinExistence type="predicted"/>
<sequence length="481" mass="52516">MIVGPRVTDSVEPQSNCRLFLVGNFLPCLPRPLHRVTGGPALIRVDAICTNAIPALPMRPASGFPPMCHSAPKLLLALSLILAGSVHAADISEKSTRMSFAIRPLAVDANEGIAAGDVNRDGHMDLVAGRNWYSGVDWTARPLRTIDDWNGYVQSNGDYLFDVNDDGWLDVIAGSFLPTEVHWYENPGAEGLRLGQQWTQHLLVDTKNSANEGQLFGDIDGDGTPEWIVNSWKAETPTTIWRLERIEKMPKAAGSAATKNASGKQSAKAKGKPAQYQMVPHILGDINGHGAAIGDLSGDGRTDVLVGHGWYEQPAENPWGQPWKFHDAWKLHSSLPMVVADVDSDGDSDLIFGNGHDFGLQWWENTGVDSEGEFTWQEHLIDDSFSQSHCLAWVDLDGDQRPELITGKRYFGHNGRDPGGMDMPCLYAYRVDPQTHEFQRLTIDEGHVGTGLQIVAQDLNNDGAVDLAVAGKSGTFVLLAQ</sequence>
<dbReference type="Gene3D" id="2.130.10.130">
    <property type="entry name" value="Integrin alpha, N-terminal"/>
    <property type="match status" value="2"/>
</dbReference>
<evidence type="ECO:0000313" key="3">
    <source>
        <dbReference type="Proteomes" id="UP000316476"/>
    </source>
</evidence>
<name>A0A5C6FTG6_9PLAN</name>
<protein>
    <submittedName>
        <fullName evidence="2">FG-GAP repeat protein</fullName>
    </submittedName>
</protein>
<reference evidence="2 3" key="1">
    <citation type="submission" date="2019-02" db="EMBL/GenBank/DDBJ databases">
        <title>Deep-cultivation of Planctomycetes and their phenomic and genomic characterization uncovers novel biology.</title>
        <authorList>
            <person name="Wiegand S."/>
            <person name="Jogler M."/>
            <person name="Boedeker C."/>
            <person name="Pinto D."/>
            <person name="Vollmers J."/>
            <person name="Rivas-Marin E."/>
            <person name="Kohn T."/>
            <person name="Peeters S.H."/>
            <person name="Heuer A."/>
            <person name="Rast P."/>
            <person name="Oberbeckmann S."/>
            <person name="Bunk B."/>
            <person name="Jeske O."/>
            <person name="Meyerdierks A."/>
            <person name="Storesund J.E."/>
            <person name="Kallscheuer N."/>
            <person name="Luecker S."/>
            <person name="Lage O.M."/>
            <person name="Pohl T."/>
            <person name="Merkel B.J."/>
            <person name="Hornburger P."/>
            <person name="Mueller R.-W."/>
            <person name="Bruemmer F."/>
            <person name="Labrenz M."/>
            <person name="Spormann A.M."/>
            <person name="Op Den Camp H."/>
            <person name="Overmann J."/>
            <person name="Amann R."/>
            <person name="Jetten M.S.M."/>
            <person name="Mascher T."/>
            <person name="Medema M.H."/>
            <person name="Devos D.P."/>
            <person name="Kaster A.-K."/>
            <person name="Ovreas L."/>
            <person name="Rohde M."/>
            <person name="Galperin M.Y."/>
            <person name="Jogler C."/>
        </authorList>
    </citation>
    <scope>NUCLEOTIDE SEQUENCE [LARGE SCALE GENOMIC DNA]</scope>
    <source>
        <strain evidence="2 3">V7</strain>
    </source>
</reference>
<evidence type="ECO:0000256" key="1">
    <source>
        <dbReference type="ARBA" id="ARBA00022729"/>
    </source>
</evidence>
<dbReference type="PANTHER" id="PTHR44103">
    <property type="entry name" value="PROPROTEIN CONVERTASE P"/>
    <property type="match status" value="1"/>
</dbReference>
<comment type="caution">
    <text evidence="2">The sequence shown here is derived from an EMBL/GenBank/DDBJ whole genome shotgun (WGS) entry which is preliminary data.</text>
</comment>
<accession>A0A5C6FTG6</accession>
<dbReference type="Pfam" id="PF13517">
    <property type="entry name" value="FG-GAP_3"/>
    <property type="match status" value="2"/>
</dbReference>
<dbReference type="EMBL" id="SJPZ01000001">
    <property type="protein sequence ID" value="TWU65616.1"/>
    <property type="molecule type" value="Genomic_DNA"/>
</dbReference>
<dbReference type="Proteomes" id="UP000316476">
    <property type="component" value="Unassembled WGS sequence"/>
</dbReference>
<organism evidence="2 3">
    <name type="scientific">Crateriforma conspicua</name>
    <dbReference type="NCBI Taxonomy" id="2527996"/>
    <lineage>
        <taxon>Bacteria</taxon>
        <taxon>Pseudomonadati</taxon>
        <taxon>Planctomycetota</taxon>
        <taxon>Planctomycetia</taxon>
        <taxon>Planctomycetales</taxon>
        <taxon>Planctomycetaceae</taxon>
        <taxon>Crateriforma</taxon>
    </lineage>
</organism>
<dbReference type="InterPro" id="IPR013517">
    <property type="entry name" value="FG-GAP"/>
</dbReference>
<gene>
    <name evidence="2" type="ORF">V7x_11640</name>
</gene>
<evidence type="ECO:0000313" key="2">
    <source>
        <dbReference type="EMBL" id="TWU65616.1"/>
    </source>
</evidence>
<dbReference type="InterPro" id="IPR028994">
    <property type="entry name" value="Integrin_alpha_N"/>
</dbReference>
<dbReference type="SUPFAM" id="SSF69318">
    <property type="entry name" value="Integrin alpha N-terminal domain"/>
    <property type="match status" value="1"/>
</dbReference>